<dbReference type="AlphaFoldDB" id="A0A8H3E8R7"/>
<evidence type="ECO:0000313" key="5">
    <source>
        <dbReference type="Proteomes" id="UP000663827"/>
    </source>
</evidence>
<evidence type="ECO:0000256" key="2">
    <source>
        <dbReference type="ARBA" id="ARBA00023242"/>
    </source>
</evidence>
<dbReference type="PROSITE" id="PS00463">
    <property type="entry name" value="ZN2_CY6_FUNGAL_1"/>
    <property type="match status" value="1"/>
</dbReference>
<sequence length="580" mass="65115">MPCARLKPGPRPTSCLTCRQRRKKCDLTRPCCERCLKGGYECLGYNDEETRENSPQDDPNVLVSSRLEHDALAIPVLPERPEPSTLEIDPKELLKFKNILHDGQQYFDSTCENPDLSSSIFGPAILYGMVGSIPWADDNYIGTHTLDYNIYSRSQRQDQFTTYGPLDKVSNLHAEYGESRLSTIIRALFSSIPPSIDATHIMRDGHIVHVIGEYQVQRVRNWFTIPSPSVRDYLITRVKGSKAMVGAMYLGAKLFQAVGENPGGTGVLKCIGWIEKLEQRFDNDFYSSSTLNEAGDYLLAELELAFLKSSIISSISGYSVLQKVLPRFLHLLAADPSLYSEGSSGSLVVSFPRTFGASRFELKRFVMFDTTATLVLGVPPLVEYGYDGECDPVAHALEFIHGAPVVFVETIAQVNSWRVGSRVPLDDWWILEKRVMDWQAQPLVGEEEEPTIESVAKLAVQESWRQVALIYIYMGICGVSSHDTRVQTSIRQIIQLGEVVADLPIGVHMFVHCVVAGLGARYERHRAIVRKKLLSFEGLRVWLFRGHDFTQILDHLWHGADGAPVTWDDYVRSRCVVAPL</sequence>
<organism evidence="4 5">
    <name type="scientific">Rhizoctonia solani</name>
    <dbReference type="NCBI Taxonomy" id="456999"/>
    <lineage>
        <taxon>Eukaryota</taxon>
        <taxon>Fungi</taxon>
        <taxon>Dikarya</taxon>
        <taxon>Basidiomycota</taxon>
        <taxon>Agaricomycotina</taxon>
        <taxon>Agaricomycetes</taxon>
        <taxon>Cantharellales</taxon>
        <taxon>Ceratobasidiaceae</taxon>
        <taxon>Rhizoctonia</taxon>
    </lineage>
</organism>
<evidence type="ECO:0000259" key="3">
    <source>
        <dbReference type="PROSITE" id="PS50048"/>
    </source>
</evidence>
<reference evidence="4" key="1">
    <citation type="submission" date="2021-01" db="EMBL/GenBank/DDBJ databases">
        <authorList>
            <person name="Kaushik A."/>
        </authorList>
    </citation>
    <scope>NUCLEOTIDE SEQUENCE</scope>
    <source>
        <strain evidence="4">AG5</strain>
    </source>
</reference>
<dbReference type="InterPro" id="IPR021858">
    <property type="entry name" value="Fun_TF"/>
</dbReference>
<dbReference type="InterPro" id="IPR001138">
    <property type="entry name" value="Zn2Cys6_DnaBD"/>
</dbReference>
<dbReference type="GO" id="GO:0008270">
    <property type="term" value="F:zinc ion binding"/>
    <property type="evidence" value="ECO:0007669"/>
    <property type="project" value="InterPro"/>
</dbReference>
<dbReference type="InterPro" id="IPR036864">
    <property type="entry name" value="Zn2-C6_fun-type_DNA-bd_sf"/>
</dbReference>
<feature type="domain" description="Zn(2)-C6 fungal-type" evidence="3">
    <location>
        <begin position="14"/>
        <end position="42"/>
    </location>
</feature>
<keyword evidence="2" id="KW-0539">Nucleus</keyword>
<evidence type="ECO:0000256" key="1">
    <source>
        <dbReference type="ARBA" id="ARBA00004123"/>
    </source>
</evidence>
<proteinExistence type="predicted"/>
<protein>
    <recommendedName>
        <fullName evidence="3">Zn(2)-C6 fungal-type domain-containing protein</fullName>
    </recommendedName>
</protein>
<dbReference type="Pfam" id="PF00172">
    <property type="entry name" value="Zn_clus"/>
    <property type="match status" value="1"/>
</dbReference>
<gene>
    <name evidence="4" type="ORF">RDB_LOCUS153134</name>
</gene>
<dbReference type="Gene3D" id="4.10.240.10">
    <property type="entry name" value="Zn(2)-C6 fungal-type DNA-binding domain"/>
    <property type="match status" value="1"/>
</dbReference>
<dbReference type="PROSITE" id="PS50048">
    <property type="entry name" value="ZN2_CY6_FUNGAL_2"/>
    <property type="match status" value="1"/>
</dbReference>
<dbReference type="PANTHER" id="PTHR37534:SF46">
    <property type="entry name" value="ZN(II)2CYS6 TRANSCRIPTION FACTOR (EUROFUNG)"/>
    <property type="match status" value="1"/>
</dbReference>
<dbReference type="Proteomes" id="UP000663827">
    <property type="component" value="Unassembled WGS sequence"/>
</dbReference>
<dbReference type="SUPFAM" id="SSF57701">
    <property type="entry name" value="Zn2/Cys6 DNA-binding domain"/>
    <property type="match status" value="1"/>
</dbReference>
<dbReference type="Pfam" id="PF11951">
    <property type="entry name" value="Fungal_trans_2"/>
    <property type="match status" value="1"/>
</dbReference>
<dbReference type="EMBL" id="CAJNJQ010004522">
    <property type="protein sequence ID" value="CAE7211729.1"/>
    <property type="molecule type" value="Genomic_DNA"/>
</dbReference>
<dbReference type="PANTHER" id="PTHR37534">
    <property type="entry name" value="TRANSCRIPTIONAL ACTIVATOR PROTEIN UGA3"/>
    <property type="match status" value="1"/>
</dbReference>
<accession>A0A8H3E8R7</accession>
<dbReference type="CDD" id="cd00067">
    <property type="entry name" value="GAL4"/>
    <property type="match status" value="1"/>
</dbReference>
<comment type="subcellular location">
    <subcellularLocation>
        <location evidence="1">Nucleus</location>
    </subcellularLocation>
</comment>
<comment type="caution">
    <text evidence="4">The sequence shown here is derived from an EMBL/GenBank/DDBJ whole genome shotgun (WGS) entry which is preliminary data.</text>
</comment>
<dbReference type="GO" id="GO:0005634">
    <property type="term" value="C:nucleus"/>
    <property type="evidence" value="ECO:0007669"/>
    <property type="project" value="UniProtKB-SubCell"/>
</dbReference>
<name>A0A8H3E8R7_9AGAM</name>
<dbReference type="GO" id="GO:0000981">
    <property type="term" value="F:DNA-binding transcription factor activity, RNA polymerase II-specific"/>
    <property type="evidence" value="ECO:0007669"/>
    <property type="project" value="InterPro"/>
</dbReference>
<dbReference type="SMART" id="SM00066">
    <property type="entry name" value="GAL4"/>
    <property type="match status" value="1"/>
</dbReference>
<evidence type="ECO:0000313" key="4">
    <source>
        <dbReference type="EMBL" id="CAE7211729.1"/>
    </source>
</evidence>